<reference evidence="1 2" key="1">
    <citation type="submission" date="2015-10" db="EMBL/GenBank/DDBJ databases">
        <authorList>
            <person name="Gilbert D.G."/>
        </authorList>
    </citation>
    <scope>NUCLEOTIDE SEQUENCE [LARGE SCALE GENOMIC DNA]</scope>
    <source>
        <strain evidence="1">COMA1</strain>
    </source>
</reference>
<gene>
    <name evidence="1" type="ORF">COMA1_10839</name>
</gene>
<protein>
    <submittedName>
        <fullName evidence="1">Uncharacterized protein</fullName>
    </submittedName>
</protein>
<sequence length="181" mass="20745">MTIPLILTDAFASERDLREMIAARKVCFDHDPFYVKDGSNQIVQIGFQLNLYAAFQDPKHLPSGEDVELCDLIGDLRRLCRVFFQSLDLLKPCEYPEPPMHRIMYAPERQYRAEVCLQIPIFDRGHYGAKPDRRLEELLKTAECLLRQLGAKRGIWDDQKSAQAHAQDQCEDHARAAAGEA</sequence>
<evidence type="ECO:0000313" key="1">
    <source>
        <dbReference type="EMBL" id="CUS32842.1"/>
    </source>
</evidence>
<organism evidence="1 2">
    <name type="scientific">Candidatus Nitrospira nitrosa</name>
    <dbReference type="NCBI Taxonomy" id="1742972"/>
    <lineage>
        <taxon>Bacteria</taxon>
        <taxon>Pseudomonadati</taxon>
        <taxon>Nitrospirota</taxon>
        <taxon>Nitrospiria</taxon>
        <taxon>Nitrospirales</taxon>
        <taxon>Nitrospiraceae</taxon>
        <taxon>Nitrospira</taxon>
    </lineage>
</organism>
<dbReference type="AlphaFoldDB" id="A0A0S4L7V0"/>
<dbReference type="Proteomes" id="UP000199032">
    <property type="component" value="Unassembled WGS sequence"/>
</dbReference>
<dbReference type="EMBL" id="CZQA01000001">
    <property type="protein sequence ID" value="CUS32842.1"/>
    <property type="molecule type" value="Genomic_DNA"/>
</dbReference>
<keyword evidence="2" id="KW-1185">Reference proteome</keyword>
<accession>A0A0S4L7V0</accession>
<name>A0A0S4L7V0_9BACT</name>
<dbReference type="OrthoDB" id="9794082at2"/>
<evidence type="ECO:0000313" key="2">
    <source>
        <dbReference type="Proteomes" id="UP000199032"/>
    </source>
</evidence>
<proteinExistence type="predicted"/>
<dbReference type="RefSeq" id="WP_090744093.1">
    <property type="nucleotide sequence ID" value="NZ_CZQA01000001.1"/>
</dbReference>
<dbReference type="STRING" id="1742972.COMA1_10839"/>